<dbReference type="Proteomes" id="UP001238334">
    <property type="component" value="Chromosome"/>
</dbReference>
<organism evidence="6 7">
    <name type="scientific">Parasedimentitalea psychrophila</name>
    <dbReference type="NCBI Taxonomy" id="2997337"/>
    <lineage>
        <taxon>Bacteria</taxon>
        <taxon>Pseudomonadati</taxon>
        <taxon>Pseudomonadota</taxon>
        <taxon>Alphaproteobacteria</taxon>
        <taxon>Rhodobacterales</taxon>
        <taxon>Paracoccaceae</taxon>
        <taxon>Parasedimentitalea</taxon>
    </lineage>
</organism>
<dbReference type="SUPFAM" id="SSF51306">
    <property type="entry name" value="LexA/Signal peptidase"/>
    <property type="match status" value="1"/>
</dbReference>
<dbReference type="Gene3D" id="2.10.109.10">
    <property type="entry name" value="Umud Fragment, subunit A"/>
    <property type="match status" value="1"/>
</dbReference>
<dbReference type="CDD" id="cd06529">
    <property type="entry name" value="S24_LexA-like"/>
    <property type="match status" value="1"/>
</dbReference>
<dbReference type="EMBL" id="CP127247">
    <property type="protein sequence ID" value="WIY24986.1"/>
    <property type="molecule type" value="Genomic_DNA"/>
</dbReference>
<keyword evidence="1" id="KW-0805">Transcription regulation</keyword>
<name>A0A9Y2KXJ6_9RHOB</name>
<proteinExistence type="predicted"/>
<evidence type="ECO:0000256" key="1">
    <source>
        <dbReference type="ARBA" id="ARBA00023015"/>
    </source>
</evidence>
<keyword evidence="3" id="KW-0804">Transcription</keyword>
<dbReference type="GO" id="GO:0003677">
    <property type="term" value="F:DNA binding"/>
    <property type="evidence" value="ECO:0007669"/>
    <property type="project" value="UniProtKB-KW"/>
</dbReference>
<dbReference type="InterPro" id="IPR039418">
    <property type="entry name" value="LexA-like"/>
</dbReference>
<sequence length="177" mass="19586">MDTESAGFTGRRGEQVAPPDYQQSGRGDLRFNDQEFTMIYRFEIGVSTGKGLIAIEGEDNDNIAFSNSWLGQQQLNSDLCGLVRVEGDSMVPTIPDGSLALVHAPEMYALHEGIYAFSRNGEAFIKRLIPSDFDEEGRPRTIAIVADNRSYPVQVVSNEELLTIRIAGRIRAVISIF</sequence>
<dbReference type="KEGG" id="ppso:QPJ95_21265"/>
<dbReference type="PANTHER" id="PTHR40661">
    <property type="match status" value="1"/>
</dbReference>
<evidence type="ECO:0000256" key="3">
    <source>
        <dbReference type="ARBA" id="ARBA00023163"/>
    </source>
</evidence>
<keyword evidence="2" id="KW-0238">DNA-binding</keyword>
<dbReference type="AlphaFoldDB" id="A0A9Y2KXJ6"/>
<dbReference type="RefSeq" id="WP_270921130.1">
    <property type="nucleotide sequence ID" value="NZ_CP127247.1"/>
</dbReference>
<accession>A0A9Y2KXJ6</accession>
<evidence type="ECO:0000256" key="4">
    <source>
        <dbReference type="SAM" id="MobiDB-lite"/>
    </source>
</evidence>
<reference evidence="6 7" key="1">
    <citation type="submission" date="2023-06" db="EMBL/GenBank/DDBJ databases">
        <title>Parasedimentitalea psychrophila sp. nov., a psychrophilic bacterium isolated from deep-sea sediment.</title>
        <authorList>
            <person name="Li A."/>
        </authorList>
    </citation>
    <scope>NUCLEOTIDE SEQUENCE [LARGE SCALE GENOMIC DNA]</scope>
    <source>
        <strain evidence="6 7">QS115</strain>
    </source>
</reference>
<evidence type="ECO:0000313" key="6">
    <source>
        <dbReference type="EMBL" id="WIY24986.1"/>
    </source>
</evidence>
<dbReference type="InterPro" id="IPR015927">
    <property type="entry name" value="Peptidase_S24_S26A/B/C"/>
</dbReference>
<gene>
    <name evidence="6" type="ORF">QPJ95_21265</name>
</gene>
<dbReference type="PANTHER" id="PTHR40661:SF3">
    <property type="entry name" value="FELS-1 PROPHAGE TRANSCRIPTIONAL REGULATOR"/>
    <property type="match status" value="1"/>
</dbReference>
<feature type="domain" description="Peptidase S24/S26A/S26B/S26C" evidence="5">
    <location>
        <begin position="46"/>
        <end position="163"/>
    </location>
</feature>
<evidence type="ECO:0000313" key="7">
    <source>
        <dbReference type="Proteomes" id="UP001238334"/>
    </source>
</evidence>
<dbReference type="InterPro" id="IPR036286">
    <property type="entry name" value="LexA/Signal_pep-like_sf"/>
</dbReference>
<feature type="region of interest" description="Disordered" evidence="4">
    <location>
        <begin position="1"/>
        <end position="28"/>
    </location>
</feature>
<evidence type="ECO:0000256" key="2">
    <source>
        <dbReference type="ARBA" id="ARBA00023125"/>
    </source>
</evidence>
<dbReference type="Pfam" id="PF00717">
    <property type="entry name" value="Peptidase_S24"/>
    <property type="match status" value="1"/>
</dbReference>
<evidence type="ECO:0000259" key="5">
    <source>
        <dbReference type="Pfam" id="PF00717"/>
    </source>
</evidence>
<keyword evidence="7" id="KW-1185">Reference proteome</keyword>
<protein>
    <submittedName>
        <fullName evidence="6">S24 family peptidase</fullName>
    </submittedName>
</protein>